<evidence type="ECO:0008006" key="4">
    <source>
        <dbReference type="Google" id="ProtNLM"/>
    </source>
</evidence>
<keyword evidence="3" id="KW-1185">Reference proteome</keyword>
<sequence>MGNQNVRLVYGTWGDLPHLPFRVLVYMALLALDEASDKKPARRCWASREQLAVSVLPPPDSRREGDVETAKRSVKRAITKLVEVGALVRVQRGGYAGTAEFDLIFDRRQGAAERTPTHPATDASTASPRGPLNVPLQGAAEGTPQGATQCPDRGPLRVPPTTSTTTPLQARTTNQVASQGDQQTAREAIRDEELKAASTFLNTLEAGFAAAQMEQLAVSEPSLSTRELVVTLADRLRGRRPHERP</sequence>
<reference evidence="3" key="1">
    <citation type="journal article" date="2019" name="Int. J. Syst. Evol. Microbiol.">
        <title>The Global Catalogue of Microorganisms (GCM) 10K type strain sequencing project: providing services to taxonomists for standard genome sequencing and annotation.</title>
        <authorList>
            <consortium name="The Broad Institute Genomics Platform"/>
            <consortium name="The Broad Institute Genome Sequencing Center for Infectious Disease"/>
            <person name="Wu L."/>
            <person name="Ma J."/>
        </authorList>
    </citation>
    <scope>NUCLEOTIDE SEQUENCE [LARGE SCALE GENOMIC DNA]</scope>
    <source>
        <strain evidence="3">NBRC 106348</strain>
    </source>
</reference>
<feature type="region of interest" description="Disordered" evidence="1">
    <location>
        <begin position="112"/>
        <end position="167"/>
    </location>
</feature>
<evidence type="ECO:0000256" key="1">
    <source>
        <dbReference type="SAM" id="MobiDB-lite"/>
    </source>
</evidence>
<proteinExistence type="predicted"/>
<organism evidence="2 3">
    <name type="scientific">Luteimicrobium album</name>
    <dbReference type="NCBI Taxonomy" id="1054550"/>
    <lineage>
        <taxon>Bacteria</taxon>
        <taxon>Bacillati</taxon>
        <taxon>Actinomycetota</taxon>
        <taxon>Actinomycetes</taxon>
        <taxon>Micrococcales</taxon>
        <taxon>Luteimicrobium</taxon>
    </lineage>
</organism>
<dbReference type="Proteomes" id="UP001157091">
    <property type="component" value="Unassembled WGS sequence"/>
</dbReference>
<evidence type="ECO:0000313" key="3">
    <source>
        <dbReference type="Proteomes" id="UP001157091"/>
    </source>
</evidence>
<name>A0ABQ6I2E6_9MICO</name>
<protein>
    <recommendedName>
        <fullName evidence="4">Helix-turn-helix domain-containing protein</fullName>
    </recommendedName>
</protein>
<comment type="caution">
    <text evidence="2">The sequence shown here is derived from an EMBL/GenBank/DDBJ whole genome shotgun (WGS) entry which is preliminary data.</text>
</comment>
<dbReference type="RefSeq" id="WP_284293426.1">
    <property type="nucleotide sequence ID" value="NZ_BSUK01000001.1"/>
</dbReference>
<evidence type="ECO:0000313" key="2">
    <source>
        <dbReference type="EMBL" id="GMA24680.1"/>
    </source>
</evidence>
<gene>
    <name evidence="2" type="ORF">GCM10025864_24390</name>
</gene>
<accession>A0ABQ6I2E6</accession>
<dbReference type="EMBL" id="BSUK01000001">
    <property type="protein sequence ID" value="GMA24680.1"/>
    <property type="molecule type" value="Genomic_DNA"/>
</dbReference>